<keyword evidence="2" id="KW-1185">Reference proteome</keyword>
<gene>
    <name evidence="1" type="ORF">L6452_24918</name>
</gene>
<protein>
    <submittedName>
        <fullName evidence="1">Uncharacterized protein</fullName>
    </submittedName>
</protein>
<name>A0ACB9AA65_ARCLA</name>
<reference evidence="1 2" key="2">
    <citation type="journal article" date="2022" name="Mol. Ecol. Resour.">
        <title>The genomes of chicory, endive, great burdock and yacon provide insights into Asteraceae paleo-polyploidization history and plant inulin production.</title>
        <authorList>
            <person name="Fan W."/>
            <person name="Wang S."/>
            <person name="Wang H."/>
            <person name="Wang A."/>
            <person name="Jiang F."/>
            <person name="Liu H."/>
            <person name="Zhao H."/>
            <person name="Xu D."/>
            <person name="Zhang Y."/>
        </authorList>
    </citation>
    <scope>NUCLEOTIDE SEQUENCE [LARGE SCALE GENOMIC DNA]</scope>
    <source>
        <strain evidence="2">cv. Niubang</strain>
    </source>
</reference>
<organism evidence="1 2">
    <name type="scientific">Arctium lappa</name>
    <name type="common">Greater burdock</name>
    <name type="synonym">Lappa major</name>
    <dbReference type="NCBI Taxonomy" id="4217"/>
    <lineage>
        <taxon>Eukaryota</taxon>
        <taxon>Viridiplantae</taxon>
        <taxon>Streptophyta</taxon>
        <taxon>Embryophyta</taxon>
        <taxon>Tracheophyta</taxon>
        <taxon>Spermatophyta</taxon>
        <taxon>Magnoliopsida</taxon>
        <taxon>eudicotyledons</taxon>
        <taxon>Gunneridae</taxon>
        <taxon>Pentapetalae</taxon>
        <taxon>asterids</taxon>
        <taxon>campanulids</taxon>
        <taxon>Asterales</taxon>
        <taxon>Asteraceae</taxon>
        <taxon>Carduoideae</taxon>
        <taxon>Cardueae</taxon>
        <taxon>Arctiinae</taxon>
        <taxon>Arctium</taxon>
    </lineage>
</organism>
<proteinExistence type="predicted"/>
<dbReference type="Proteomes" id="UP001055879">
    <property type="component" value="Linkage Group LG08"/>
</dbReference>
<accession>A0ACB9AA65</accession>
<dbReference type="EMBL" id="CM042054">
    <property type="protein sequence ID" value="KAI3706879.1"/>
    <property type="molecule type" value="Genomic_DNA"/>
</dbReference>
<evidence type="ECO:0000313" key="1">
    <source>
        <dbReference type="EMBL" id="KAI3706879.1"/>
    </source>
</evidence>
<reference evidence="2" key="1">
    <citation type="journal article" date="2022" name="Mol. Ecol. Resour.">
        <title>The genomes of chicory, endive, great burdock and yacon provide insights into Asteraceae palaeo-polyploidization history and plant inulin production.</title>
        <authorList>
            <person name="Fan W."/>
            <person name="Wang S."/>
            <person name="Wang H."/>
            <person name="Wang A."/>
            <person name="Jiang F."/>
            <person name="Liu H."/>
            <person name="Zhao H."/>
            <person name="Xu D."/>
            <person name="Zhang Y."/>
        </authorList>
    </citation>
    <scope>NUCLEOTIDE SEQUENCE [LARGE SCALE GENOMIC DNA]</scope>
    <source>
        <strain evidence="2">cv. Niubang</strain>
    </source>
</reference>
<evidence type="ECO:0000313" key="2">
    <source>
        <dbReference type="Proteomes" id="UP001055879"/>
    </source>
</evidence>
<comment type="caution">
    <text evidence="1">The sequence shown here is derived from an EMBL/GenBank/DDBJ whole genome shotgun (WGS) entry which is preliminary data.</text>
</comment>
<sequence length="873" mass="98981">MGKLQETLNALLAQRTNEVSVSKEKSEDRVVTEISDSPVTVVGSHSQSTPVVMTKAVVEKGCSFKEFAAYKPPTYKGECDPVLAMKWVKGMELAFDTSKCSEGDKVVYALSMLKDEVVMWWDVETGGQGSAAAKYMSWEGEFVSNKEPATFQAAVNAAEMREKEKNRQCGSPDHSMTDCPQLKKGAAGGYEDKGGEKKVEPTRARTRTFNMTAEEAVEIQDVVTGTFPIDSIFSKVLFDSGANRSFVSPNFVHKLHVKPKKLSQGFEVEVADDSRVLVGEVYDGCSIDIDGHIFPLRLYPMGMGEFDVIVGMDWLASNDANIVCNKKLIHIALPDQKEVVVYGDRRDRKSCLISMIKARRCLVKGEYPEVFPEDLTTLPPDRQVEFRIDLVSGATPIARAPYHLVPAEMKEMMTQLQELLDKGFIRPSTSSWGASVLFVKKKDGSMGMCIDYRELNKSMSDHEAHLRSVLELLKREKLYVKISKYEFWLREVQFLGHVVSEDGIKVDPAKINAIKEWEVPKSPSEVRSFLGLAGYYRRFIQDFSRIATPLTALTRKSVKFVWKEAQEEAFSKLKERLSSAPILSLPNGLEGFVIFSDASKLGLGCVLMQDGKVIAYASRQLKEHEKNYPTHDLELAIVVFALKILRHYLYGVKCQIYTDHKSLQHLFNQKELSMIQRRWMELLSDYDCEILYHSGKANVVAYAFSRKEHSAATKVVAFRVEATSNFLEEVRKYQEEAVLEENLKSERIVKIVDSLIADSRGVKCFKSRVWIPKLGDLRKRVKAKHQRPYGELQQLEIPVWKWDEIAMDFETYPLEKLARLYIDEIVSRHGVPSSIVSDRDVRFTSSFWRSLQRELGSQLKLSTTYHPQTDGQS</sequence>